<proteinExistence type="predicted"/>
<evidence type="ECO:0000256" key="1">
    <source>
        <dbReference type="SAM" id="MobiDB-lite"/>
    </source>
</evidence>
<accession>A0A6A6RRU9</accession>
<sequence>MCGRPTSPFVSRTSPFPGRNAHSHNTILQRIINHRRLESFESAIFQTTCILSASKKPYNEATELPHHHYAIIPGQVHIMSTGNGIHIFPRNIQLHLN</sequence>
<evidence type="ECO:0000313" key="2">
    <source>
        <dbReference type="EMBL" id="KAF2638196.1"/>
    </source>
</evidence>
<dbReference type="Proteomes" id="UP000799753">
    <property type="component" value="Unassembled WGS sequence"/>
</dbReference>
<organism evidence="2 3">
    <name type="scientific">Massarina eburnea CBS 473.64</name>
    <dbReference type="NCBI Taxonomy" id="1395130"/>
    <lineage>
        <taxon>Eukaryota</taxon>
        <taxon>Fungi</taxon>
        <taxon>Dikarya</taxon>
        <taxon>Ascomycota</taxon>
        <taxon>Pezizomycotina</taxon>
        <taxon>Dothideomycetes</taxon>
        <taxon>Pleosporomycetidae</taxon>
        <taxon>Pleosporales</taxon>
        <taxon>Massarineae</taxon>
        <taxon>Massarinaceae</taxon>
        <taxon>Massarina</taxon>
    </lineage>
</organism>
<protein>
    <submittedName>
        <fullName evidence="2">Uncharacterized protein</fullName>
    </submittedName>
</protein>
<feature type="region of interest" description="Disordered" evidence="1">
    <location>
        <begin position="1"/>
        <end position="22"/>
    </location>
</feature>
<reference evidence="2" key="1">
    <citation type="journal article" date="2020" name="Stud. Mycol.">
        <title>101 Dothideomycetes genomes: a test case for predicting lifestyles and emergence of pathogens.</title>
        <authorList>
            <person name="Haridas S."/>
            <person name="Albert R."/>
            <person name="Binder M."/>
            <person name="Bloem J."/>
            <person name="Labutti K."/>
            <person name="Salamov A."/>
            <person name="Andreopoulos B."/>
            <person name="Baker S."/>
            <person name="Barry K."/>
            <person name="Bills G."/>
            <person name="Bluhm B."/>
            <person name="Cannon C."/>
            <person name="Castanera R."/>
            <person name="Culley D."/>
            <person name="Daum C."/>
            <person name="Ezra D."/>
            <person name="Gonzalez J."/>
            <person name="Henrissat B."/>
            <person name="Kuo A."/>
            <person name="Liang C."/>
            <person name="Lipzen A."/>
            <person name="Lutzoni F."/>
            <person name="Magnuson J."/>
            <person name="Mondo S."/>
            <person name="Nolan M."/>
            <person name="Ohm R."/>
            <person name="Pangilinan J."/>
            <person name="Park H.-J."/>
            <person name="Ramirez L."/>
            <person name="Alfaro M."/>
            <person name="Sun H."/>
            <person name="Tritt A."/>
            <person name="Yoshinaga Y."/>
            <person name="Zwiers L.-H."/>
            <person name="Turgeon B."/>
            <person name="Goodwin S."/>
            <person name="Spatafora J."/>
            <person name="Crous P."/>
            <person name="Grigoriev I."/>
        </authorList>
    </citation>
    <scope>NUCLEOTIDE SEQUENCE</scope>
    <source>
        <strain evidence="2">CBS 473.64</strain>
    </source>
</reference>
<dbReference type="AlphaFoldDB" id="A0A6A6RRU9"/>
<gene>
    <name evidence="2" type="ORF">P280DRAFT_78004</name>
</gene>
<keyword evidence="3" id="KW-1185">Reference proteome</keyword>
<name>A0A6A6RRU9_9PLEO</name>
<dbReference type="EMBL" id="MU006790">
    <property type="protein sequence ID" value="KAF2638196.1"/>
    <property type="molecule type" value="Genomic_DNA"/>
</dbReference>
<evidence type="ECO:0000313" key="3">
    <source>
        <dbReference type="Proteomes" id="UP000799753"/>
    </source>
</evidence>